<dbReference type="VEuPathDB" id="VectorBase:HLOH_057977"/>
<dbReference type="Proteomes" id="UP000821853">
    <property type="component" value="Unassembled WGS sequence"/>
</dbReference>
<protein>
    <submittedName>
        <fullName evidence="1">Uncharacterized protein</fullName>
    </submittedName>
</protein>
<name>A0A9J6GTY4_HAELO</name>
<organism evidence="1 2">
    <name type="scientific">Haemaphysalis longicornis</name>
    <name type="common">Bush tick</name>
    <dbReference type="NCBI Taxonomy" id="44386"/>
    <lineage>
        <taxon>Eukaryota</taxon>
        <taxon>Metazoa</taxon>
        <taxon>Ecdysozoa</taxon>
        <taxon>Arthropoda</taxon>
        <taxon>Chelicerata</taxon>
        <taxon>Arachnida</taxon>
        <taxon>Acari</taxon>
        <taxon>Parasitiformes</taxon>
        <taxon>Ixodida</taxon>
        <taxon>Ixodoidea</taxon>
        <taxon>Ixodidae</taxon>
        <taxon>Haemaphysalinae</taxon>
        <taxon>Haemaphysalis</taxon>
    </lineage>
</organism>
<evidence type="ECO:0000313" key="2">
    <source>
        <dbReference type="Proteomes" id="UP000821853"/>
    </source>
</evidence>
<dbReference type="AlphaFoldDB" id="A0A9J6GTY4"/>
<reference evidence="1 2" key="1">
    <citation type="journal article" date="2020" name="Cell">
        <title>Large-Scale Comparative Analyses of Tick Genomes Elucidate Their Genetic Diversity and Vector Capacities.</title>
        <authorList>
            <consortium name="Tick Genome and Microbiome Consortium (TIGMIC)"/>
            <person name="Jia N."/>
            <person name="Wang J."/>
            <person name="Shi W."/>
            <person name="Du L."/>
            <person name="Sun Y."/>
            <person name="Zhan W."/>
            <person name="Jiang J.F."/>
            <person name="Wang Q."/>
            <person name="Zhang B."/>
            <person name="Ji P."/>
            <person name="Bell-Sakyi L."/>
            <person name="Cui X.M."/>
            <person name="Yuan T.T."/>
            <person name="Jiang B.G."/>
            <person name="Yang W.F."/>
            <person name="Lam T.T."/>
            <person name="Chang Q.C."/>
            <person name="Ding S.J."/>
            <person name="Wang X.J."/>
            <person name="Zhu J.G."/>
            <person name="Ruan X.D."/>
            <person name="Zhao L."/>
            <person name="Wei J.T."/>
            <person name="Ye R.Z."/>
            <person name="Que T.C."/>
            <person name="Du C.H."/>
            <person name="Zhou Y.H."/>
            <person name="Cheng J.X."/>
            <person name="Dai P.F."/>
            <person name="Guo W.B."/>
            <person name="Han X.H."/>
            <person name="Huang E.J."/>
            <person name="Li L.F."/>
            <person name="Wei W."/>
            <person name="Gao Y.C."/>
            <person name="Liu J.Z."/>
            <person name="Shao H.Z."/>
            <person name="Wang X."/>
            <person name="Wang C.C."/>
            <person name="Yang T.C."/>
            <person name="Huo Q.B."/>
            <person name="Li W."/>
            <person name="Chen H.Y."/>
            <person name="Chen S.E."/>
            <person name="Zhou L.G."/>
            <person name="Ni X.B."/>
            <person name="Tian J.H."/>
            <person name="Sheng Y."/>
            <person name="Liu T."/>
            <person name="Pan Y.S."/>
            <person name="Xia L.Y."/>
            <person name="Li J."/>
            <person name="Zhao F."/>
            <person name="Cao W.C."/>
        </authorList>
    </citation>
    <scope>NUCLEOTIDE SEQUENCE [LARGE SCALE GENOMIC DNA]</scope>
    <source>
        <strain evidence="1">HaeL-2018</strain>
    </source>
</reference>
<dbReference type="EMBL" id="JABSTR010000009">
    <property type="protein sequence ID" value="KAH9378981.1"/>
    <property type="molecule type" value="Genomic_DNA"/>
</dbReference>
<keyword evidence="2" id="KW-1185">Reference proteome</keyword>
<proteinExistence type="predicted"/>
<evidence type="ECO:0000313" key="1">
    <source>
        <dbReference type="EMBL" id="KAH9378981.1"/>
    </source>
</evidence>
<sequence>MVSATARGNGLTRSPTIIRGVGSLHFPVPSNFRRSVKIRPVAFDYAAETCHLCRQGLSLPSLCLYVVLEGFTSCSHVAVPMSKRLVRSITHRSDIVLFVVRLPVSETILARRSCQSRFHDAHNLKKSRPRRPPTEPCDIKSPYLVEAEQKRTQKSGRHWNVDLATTINNNVRSHVA</sequence>
<comment type="caution">
    <text evidence="1">The sequence shown here is derived from an EMBL/GenBank/DDBJ whole genome shotgun (WGS) entry which is preliminary data.</text>
</comment>
<gene>
    <name evidence="1" type="ORF">HPB48_007163</name>
</gene>
<accession>A0A9J6GTY4</accession>